<name>A0ABP3MXK1_SACER</name>
<evidence type="ECO:0000256" key="1">
    <source>
        <dbReference type="SAM" id="Coils"/>
    </source>
</evidence>
<evidence type="ECO:0000313" key="3">
    <source>
        <dbReference type="EMBL" id="GAA0527595.1"/>
    </source>
</evidence>
<dbReference type="Proteomes" id="UP001500729">
    <property type="component" value="Unassembled WGS sequence"/>
</dbReference>
<proteinExistence type="predicted"/>
<feature type="region of interest" description="Disordered" evidence="2">
    <location>
        <begin position="120"/>
        <end position="142"/>
    </location>
</feature>
<dbReference type="EMBL" id="BAAAGS010000016">
    <property type="protein sequence ID" value="GAA0527595.1"/>
    <property type="molecule type" value="Genomic_DNA"/>
</dbReference>
<keyword evidence="4" id="KW-1185">Reference proteome</keyword>
<organism evidence="3 4">
    <name type="scientific">Saccharopolyspora erythraea</name>
    <name type="common">Streptomyces erythraeus</name>
    <dbReference type="NCBI Taxonomy" id="1836"/>
    <lineage>
        <taxon>Bacteria</taxon>
        <taxon>Bacillati</taxon>
        <taxon>Actinomycetota</taxon>
        <taxon>Actinomycetes</taxon>
        <taxon>Pseudonocardiales</taxon>
        <taxon>Pseudonocardiaceae</taxon>
        <taxon>Saccharopolyspora</taxon>
    </lineage>
</organism>
<feature type="coiled-coil region" evidence="1">
    <location>
        <begin position="10"/>
        <end position="37"/>
    </location>
</feature>
<gene>
    <name evidence="3" type="ORF">GCM10009533_28620</name>
</gene>
<comment type="caution">
    <text evidence="3">The sequence shown here is derived from an EMBL/GenBank/DDBJ whole genome shotgun (WGS) entry which is preliminary data.</text>
</comment>
<evidence type="ECO:0000313" key="4">
    <source>
        <dbReference type="Proteomes" id="UP001500729"/>
    </source>
</evidence>
<sequence>MSEDMLTPEIRAARDMVEERMRQVEEAMAKAERLSAALPEVRLTEDKISEIERLIREGRAPAELAALQERIDAGELTWNDVADGTALHDESVQAAFAAGIANMRKAKELLDEGHDVATVINSDPHAATDDGYDDEPPDSFLR</sequence>
<accession>A0ABP3MXK1</accession>
<reference evidence="4" key="1">
    <citation type="journal article" date="2019" name="Int. J. Syst. Evol. Microbiol.">
        <title>The Global Catalogue of Microorganisms (GCM) 10K type strain sequencing project: providing services to taxonomists for standard genome sequencing and annotation.</title>
        <authorList>
            <consortium name="The Broad Institute Genomics Platform"/>
            <consortium name="The Broad Institute Genome Sequencing Center for Infectious Disease"/>
            <person name="Wu L."/>
            <person name="Ma J."/>
        </authorList>
    </citation>
    <scope>NUCLEOTIDE SEQUENCE [LARGE SCALE GENOMIC DNA]</scope>
    <source>
        <strain evidence="4">JCM 10303</strain>
    </source>
</reference>
<protein>
    <submittedName>
        <fullName evidence="3">Uncharacterized protein</fullName>
    </submittedName>
</protein>
<evidence type="ECO:0000256" key="2">
    <source>
        <dbReference type="SAM" id="MobiDB-lite"/>
    </source>
</evidence>
<feature type="compositionally biased region" description="Acidic residues" evidence="2">
    <location>
        <begin position="130"/>
        <end position="142"/>
    </location>
</feature>
<keyword evidence="1" id="KW-0175">Coiled coil</keyword>
<dbReference type="RefSeq" id="WP_021341655.1">
    <property type="nucleotide sequence ID" value="NZ_BAAAGS010000016.1"/>
</dbReference>